<dbReference type="EMBL" id="PYTT01000138">
    <property type="protein sequence ID" value="RNK99557.1"/>
    <property type="molecule type" value="Genomic_DNA"/>
</dbReference>
<dbReference type="AlphaFoldDB" id="A0AAE8JVC8"/>
<protein>
    <recommendedName>
        <fullName evidence="2">Bacterial Ig domain-containing protein</fullName>
    </recommendedName>
</protein>
<dbReference type="Gene3D" id="2.60.40.10">
    <property type="entry name" value="Immunoglobulins"/>
    <property type="match status" value="2"/>
</dbReference>
<gene>
    <name evidence="3" type="ORF">C9386_16520</name>
</gene>
<organism evidence="3 4">
    <name type="scientific">Xanthomonas vasicola pv. vasculorum</name>
    <dbReference type="NCBI Taxonomy" id="325776"/>
    <lineage>
        <taxon>Bacteria</taxon>
        <taxon>Pseudomonadati</taxon>
        <taxon>Pseudomonadota</taxon>
        <taxon>Gammaproteobacteria</taxon>
        <taxon>Lysobacterales</taxon>
        <taxon>Lysobacteraceae</taxon>
        <taxon>Xanthomonas</taxon>
    </lineage>
</organism>
<evidence type="ECO:0000313" key="4">
    <source>
        <dbReference type="Proteomes" id="UP000284283"/>
    </source>
</evidence>
<reference evidence="3 4" key="1">
    <citation type="submission" date="2018-03" db="EMBL/GenBank/DDBJ databases">
        <authorList>
            <person name="Wu G."/>
        </authorList>
    </citation>
    <scope>NUCLEOTIDE SEQUENCE [LARGE SCALE GENOMIC DNA]</scope>
    <source>
        <strain evidence="3 4">SAM-118</strain>
    </source>
</reference>
<proteinExistence type="predicted"/>
<evidence type="ECO:0000259" key="2">
    <source>
        <dbReference type="Pfam" id="PF17936"/>
    </source>
</evidence>
<feature type="non-terminal residue" evidence="3">
    <location>
        <position position="126"/>
    </location>
</feature>
<accession>A0AAE8JVC8</accession>
<dbReference type="PROSITE" id="PS50890">
    <property type="entry name" value="PUA"/>
    <property type="match status" value="2"/>
</dbReference>
<dbReference type="InterPro" id="IPR041498">
    <property type="entry name" value="Big_6"/>
</dbReference>
<feature type="region of interest" description="Disordered" evidence="1">
    <location>
        <begin position="1"/>
        <end position="126"/>
    </location>
</feature>
<sequence length="126" mass="12975">NGKGPTSGTAEPGSIVIIRDENANEIGRGEANDDGDFSIELDEPLDDGDHKLELVAQDDAGNTSEETKTTVDIDTEAPTAPVVTSPSDLDNGKGPISGTAEPGSIVIIRDEDGNEIGRGEANDDGD</sequence>
<dbReference type="InterPro" id="IPR013783">
    <property type="entry name" value="Ig-like_fold"/>
</dbReference>
<evidence type="ECO:0000313" key="3">
    <source>
        <dbReference type="EMBL" id="RNK99557.1"/>
    </source>
</evidence>
<feature type="compositionally biased region" description="Acidic residues" evidence="1">
    <location>
        <begin position="32"/>
        <end position="46"/>
    </location>
</feature>
<dbReference type="Pfam" id="PF17936">
    <property type="entry name" value="Big_6"/>
    <property type="match status" value="2"/>
</dbReference>
<feature type="domain" description="Bacterial Ig" evidence="2">
    <location>
        <begin position="78"/>
        <end position="125"/>
    </location>
</feature>
<dbReference type="RefSeq" id="WP_221176713.1">
    <property type="nucleotide sequence ID" value="NZ_PYTT01000138.1"/>
</dbReference>
<comment type="caution">
    <text evidence="3">The sequence shown here is derived from an EMBL/GenBank/DDBJ whole genome shotgun (WGS) entry which is preliminary data.</text>
</comment>
<evidence type="ECO:0000256" key="1">
    <source>
        <dbReference type="SAM" id="MobiDB-lite"/>
    </source>
</evidence>
<feature type="non-terminal residue" evidence="3">
    <location>
        <position position="1"/>
    </location>
</feature>
<feature type="domain" description="Bacterial Ig" evidence="2">
    <location>
        <begin position="7"/>
        <end position="71"/>
    </location>
</feature>
<dbReference type="Proteomes" id="UP000284283">
    <property type="component" value="Unassembled WGS sequence"/>
</dbReference>
<dbReference type="NCBIfam" id="NF033510">
    <property type="entry name" value="Ca_tandemer"/>
    <property type="match status" value="1"/>
</dbReference>
<feature type="compositionally biased region" description="Basic and acidic residues" evidence="1">
    <location>
        <begin position="108"/>
        <end position="126"/>
    </location>
</feature>
<name>A0AAE8JVC8_XANVA</name>
<feature type="compositionally biased region" description="Basic and acidic residues" evidence="1">
    <location>
        <begin position="18"/>
        <end position="31"/>
    </location>
</feature>